<evidence type="ECO:0000256" key="1">
    <source>
        <dbReference type="SAM" id="MobiDB-lite"/>
    </source>
</evidence>
<dbReference type="AlphaFoldDB" id="A0A2S8FMT5"/>
<name>A0A2S8FMT5_9BACT</name>
<proteinExistence type="predicted"/>
<sequence>MDERKLAKKLSDEHGQRFTIKEVKAVLTSDAMRFFRNHPNPEDWVERKYFVPRGDDDELVIPIGDSIGLEAFVDIKEEHALGADITASVYKSSLKKTEMTLKTLGVHFGNNPKTGKKNMAKKKTTTSKANPYAGIEKKSDVIRAYITKHPDESPTDVANNLSRLTGEKYSQSQVWSIKKKEEEKLANDTRSMVLDAKVKRKPKKITTSDGELTGDQQLEIYQNMRRAQVLVDEMLTLVPEWLAREMIIQTSNQETPEQTMERVKKGGFGST</sequence>
<accession>A0A2S8FMT5</accession>
<comment type="caution">
    <text evidence="2">The sequence shown here is derived from an EMBL/GenBank/DDBJ whole genome shotgun (WGS) entry which is preliminary data.</text>
</comment>
<feature type="region of interest" description="Disordered" evidence="1">
    <location>
        <begin position="252"/>
        <end position="271"/>
    </location>
</feature>
<dbReference type="EMBL" id="PUIA01000035">
    <property type="protein sequence ID" value="PQO33164.1"/>
    <property type="molecule type" value="Genomic_DNA"/>
</dbReference>
<evidence type="ECO:0000313" key="3">
    <source>
        <dbReference type="Proteomes" id="UP000240009"/>
    </source>
</evidence>
<organism evidence="2 3">
    <name type="scientific">Blastopirellula marina</name>
    <dbReference type="NCBI Taxonomy" id="124"/>
    <lineage>
        <taxon>Bacteria</taxon>
        <taxon>Pseudomonadati</taxon>
        <taxon>Planctomycetota</taxon>
        <taxon>Planctomycetia</taxon>
        <taxon>Pirellulales</taxon>
        <taxon>Pirellulaceae</taxon>
        <taxon>Blastopirellula</taxon>
    </lineage>
</organism>
<gene>
    <name evidence="2" type="ORF">C5Y96_09905</name>
</gene>
<protein>
    <submittedName>
        <fullName evidence="2">Uncharacterized protein</fullName>
    </submittedName>
</protein>
<evidence type="ECO:0000313" key="2">
    <source>
        <dbReference type="EMBL" id="PQO33164.1"/>
    </source>
</evidence>
<dbReference type="Proteomes" id="UP000240009">
    <property type="component" value="Unassembled WGS sequence"/>
</dbReference>
<reference evidence="2 3" key="1">
    <citation type="submission" date="2018-02" db="EMBL/GenBank/DDBJ databases">
        <title>Comparative genomes isolates from brazilian mangrove.</title>
        <authorList>
            <person name="Araujo J.E."/>
            <person name="Taketani R.G."/>
            <person name="Silva M.C.P."/>
            <person name="Loureco M.V."/>
            <person name="Andreote F.D."/>
        </authorList>
    </citation>
    <scope>NUCLEOTIDE SEQUENCE [LARGE SCALE GENOMIC DNA]</scope>
    <source>
        <strain evidence="2 3">HEX-2 MGV</strain>
    </source>
</reference>